<dbReference type="EMBL" id="MCGR01000004">
    <property type="protein sequence ID" value="ORY90249.1"/>
    <property type="molecule type" value="Genomic_DNA"/>
</dbReference>
<evidence type="ECO:0000313" key="3">
    <source>
        <dbReference type="Proteomes" id="UP000193467"/>
    </source>
</evidence>
<feature type="region of interest" description="Disordered" evidence="1">
    <location>
        <begin position="23"/>
        <end position="55"/>
    </location>
</feature>
<sequence length="91" mass="10274">MPPSEKVDLSQIRNKIVRGQLLKKQKRDKNQAKLKRRIARKEAEQRGETVERGHTRTIEQTACTVYEGVFGGIAGVARGNKESGYCTEEES</sequence>
<dbReference type="AlphaFoldDB" id="A0A1Y2G0T9"/>
<gene>
    <name evidence="2" type="ORF">BCR35DRAFT_136018</name>
</gene>
<feature type="compositionally biased region" description="Basic residues" evidence="1">
    <location>
        <begin position="23"/>
        <end position="39"/>
    </location>
</feature>
<proteinExistence type="predicted"/>
<accession>A0A1Y2G0T9</accession>
<evidence type="ECO:0000313" key="2">
    <source>
        <dbReference type="EMBL" id="ORY90249.1"/>
    </source>
</evidence>
<comment type="caution">
    <text evidence="2">The sequence shown here is derived from an EMBL/GenBank/DDBJ whole genome shotgun (WGS) entry which is preliminary data.</text>
</comment>
<dbReference type="Proteomes" id="UP000193467">
    <property type="component" value="Unassembled WGS sequence"/>
</dbReference>
<keyword evidence="3" id="KW-1185">Reference proteome</keyword>
<organism evidence="2 3">
    <name type="scientific">Leucosporidium creatinivorum</name>
    <dbReference type="NCBI Taxonomy" id="106004"/>
    <lineage>
        <taxon>Eukaryota</taxon>
        <taxon>Fungi</taxon>
        <taxon>Dikarya</taxon>
        <taxon>Basidiomycota</taxon>
        <taxon>Pucciniomycotina</taxon>
        <taxon>Microbotryomycetes</taxon>
        <taxon>Leucosporidiales</taxon>
        <taxon>Leucosporidium</taxon>
    </lineage>
</organism>
<feature type="compositionally biased region" description="Basic and acidic residues" evidence="1">
    <location>
        <begin position="40"/>
        <end position="55"/>
    </location>
</feature>
<name>A0A1Y2G0T9_9BASI</name>
<dbReference type="STRING" id="106004.A0A1Y2G0T9"/>
<reference evidence="2 3" key="1">
    <citation type="submission" date="2016-07" db="EMBL/GenBank/DDBJ databases">
        <title>Pervasive Adenine N6-methylation of Active Genes in Fungi.</title>
        <authorList>
            <consortium name="DOE Joint Genome Institute"/>
            <person name="Mondo S.J."/>
            <person name="Dannebaum R.O."/>
            <person name="Kuo R.C."/>
            <person name="Labutti K."/>
            <person name="Haridas S."/>
            <person name="Kuo A."/>
            <person name="Salamov A."/>
            <person name="Ahrendt S.R."/>
            <person name="Lipzen A."/>
            <person name="Sullivan W."/>
            <person name="Andreopoulos W.B."/>
            <person name="Clum A."/>
            <person name="Lindquist E."/>
            <person name="Daum C."/>
            <person name="Ramamoorthy G.K."/>
            <person name="Gryganskyi A."/>
            <person name="Culley D."/>
            <person name="Magnuson J.K."/>
            <person name="James T.Y."/>
            <person name="O'Malley M.A."/>
            <person name="Stajich J.E."/>
            <person name="Spatafora J.W."/>
            <person name="Visel A."/>
            <person name="Grigoriev I.V."/>
        </authorList>
    </citation>
    <scope>NUCLEOTIDE SEQUENCE [LARGE SCALE GENOMIC DNA]</scope>
    <source>
        <strain evidence="2 3">62-1032</strain>
    </source>
</reference>
<dbReference type="OrthoDB" id="264354at2759"/>
<protein>
    <submittedName>
        <fullName evidence="2">Uncharacterized protein</fullName>
    </submittedName>
</protein>
<dbReference type="InParanoid" id="A0A1Y2G0T9"/>
<evidence type="ECO:0000256" key="1">
    <source>
        <dbReference type="SAM" id="MobiDB-lite"/>
    </source>
</evidence>